<feature type="transmembrane region" description="Helical" evidence="1">
    <location>
        <begin position="72"/>
        <end position="92"/>
    </location>
</feature>
<comment type="caution">
    <text evidence="2">The sequence shown here is derived from an EMBL/GenBank/DDBJ whole genome shotgun (WGS) entry which is preliminary data.</text>
</comment>
<feature type="transmembrane region" description="Helical" evidence="1">
    <location>
        <begin position="175"/>
        <end position="197"/>
    </location>
</feature>
<dbReference type="Proteomes" id="UP000572817">
    <property type="component" value="Unassembled WGS sequence"/>
</dbReference>
<keyword evidence="1" id="KW-1133">Transmembrane helix</keyword>
<dbReference type="PANTHER" id="PTHR35395:SF1">
    <property type="entry name" value="DUF6536 DOMAIN-CONTAINING PROTEIN"/>
    <property type="match status" value="1"/>
</dbReference>
<gene>
    <name evidence="2" type="ORF">GTA08_BOTSDO01367</name>
</gene>
<feature type="transmembrane region" description="Helical" evidence="1">
    <location>
        <begin position="217"/>
        <end position="240"/>
    </location>
</feature>
<evidence type="ECO:0000313" key="2">
    <source>
        <dbReference type="EMBL" id="KAF4313571.1"/>
    </source>
</evidence>
<reference evidence="2" key="1">
    <citation type="submission" date="2020-04" db="EMBL/GenBank/DDBJ databases">
        <title>Genome Assembly and Annotation of Botryosphaeria dothidea sdau 11-99, a Latent Pathogen of Apple Fruit Ring Rot in China.</title>
        <authorList>
            <person name="Yu C."/>
            <person name="Diao Y."/>
            <person name="Lu Q."/>
            <person name="Zhao J."/>
            <person name="Cui S."/>
            <person name="Peng C."/>
            <person name="He B."/>
            <person name="Liu H."/>
        </authorList>
    </citation>
    <scope>NUCLEOTIDE SEQUENCE [LARGE SCALE GENOMIC DNA]</scope>
    <source>
        <strain evidence="2">Sdau11-99</strain>
    </source>
</reference>
<dbReference type="OrthoDB" id="5429634at2759"/>
<name>A0A8H4NC43_9PEZI</name>
<keyword evidence="3" id="KW-1185">Reference proteome</keyword>
<accession>A0A8H4NC43</accession>
<protein>
    <submittedName>
        <fullName evidence="2">Uncharacterized protein</fullName>
    </submittedName>
</protein>
<dbReference type="AlphaFoldDB" id="A0A8H4NC43"/>
<keyword evidence="1" id="KW-0472">Membrane</keyword>
<proteinExistence type="predicted"/>
<evidence type="ECO:0000313" key="3">
    <source>
        <dbReference type="Proteomes" id="UP000572817"/>
    </source>
</evidence>
<dbReference type="EMBL" id="WWBZ02000001">
    <property type="protein sequence ID" value="KAF4313571.1"/>
    <property type="molecule type" value="Genomic_DNA"/>
</dbReference>
<keyword evidence="1" id="KW-0812">Transmembrane</keyword>
<sequence length="313" mass="34001">MITVVVINALKLYCMTVVGFKMDENPLITVGDAVSSFLRAPDATTKGMCLTESLMIEREGPRHQRNEMGRSSFAFVCAIGALVANVLGLGEIHWENMSTGGSFLRGSAPEMGAAVLVNLPQVLFSCMYLVFNSLLTNICLSAEWNSFAEERKALRVTERRGSQRSTYFLQLPYRYALPFLTLSCGVHWLGSQSYFIVRFAVWNSGGERSAPDDVTLIAFSPLGMLLLIPPLICFLIFLVVAARRRFASGMPTASTCSAAISAACHAPAGTDETKPLMWGAIPEHSGLDGTEVVGHCSFSSDAVEKPIPGRPYL</sequence>
<organism evidence="2 3">
    <name type="scientific">Botryosphaeria dothidea</name>
    <dbReference type="NCBI Taxonomy" id="55169"/>
    <lineage>
        <taxon>Eukaryota</taxon>
        <taxon>Fungi</taxon>
        <taxon>Dikarya</taxon>
        <taxon>Ascomycota</taxon>
        <taxon>Pezizomycotina</taxon>
        <taxon>Dothideomycetes</taxon>
        <taxon>Dothideomycetes incertae sedis</taxon>
        <taxon>Botryosphaeriales</taxon>
        <taxon>Botryosphaeriaceae</taxon>
        <taxon>Botryosphaeria</taxon>
    </lineage>
</organism>
<dbReference type="PANTHER" id="PTHR35395">
    <property type="entry name" value="DUF6536 DOMAIN-CONTAINING PROTEIN"/>
    <property type="match status" value="1"/>
</dbReference>
<feature type="transmembrane region" description="Helical" evidence="1">
    <location>
        <begin position="112"/>
        <end position="131"/>
    </location>
</feature>
<evidence type="ECO:0000256" key="1">
    <source>
        <dbReference type="SAM" id="Phobius"/>
    </source>
</evidence>